<accession>A0A6G1LE89</accession>
<organism evidence="2 3">
    <name type="scientific">Teratosphaeria nubilosa</name>
    <dbReference type="NCBI Taxonomy" id="161662"/>
    <lineage>
        <taxon>Eukaryota</taxon>
        <taxon>Fungi</taxon>
        <taxon>Dikarya</taxon>
        <taxon>Ascomycota</taxon>
        <taxon>Pezizomycotina</taxon>
        <taxon>Dothideomycetes</taxon>
        <taxon>Dothideomycetidae</taxon>
        <taxon>Mycosphaerellales</taxon>
        <taxon>Teratosphaeriaceae</taxon>
        <taxon>Teratosphaeria</taxon>
    </lineage>
</organism>
<protein>
    <submittedName>
        <fullName evidence="2">Uncharacterized protein</fullName>
    </submittedName>
</protein>
<feature type="compositionally biased region" description="Basic and acidic residues" evidence="1">
    <location>
        <begin position="98"/>
        <end position="111"/>
    </location>
</feature>
<dbReference type="Proteomes" id="UP000799436">
    <property type="component" value="Unassembled WGS sequence"/>
</dbReference>
<name>A0A6G1LE89_9PEZI</name>
<evidence type="ECO:0000313" key="2">
    <source>
        <dbReference type="EMBL" id="KAF2770940.1"/>
    </source>
</evidence>
<keyword evidence="3" id="KW-1185">Reference proteome</keyword>
<evidence type="ECO:0000313" key="3">
    <source>
        <dbReference type="Proteomes" id="UP000799436"/>
    </source>
</evidence>
<feature type="region of interest" description="Disordered" evidence="1">
    <location>
        <begin position="74"/>
        <end position="170"/>
    </location>
</feature>
<sequence length="275" mass="29824">MTTIKEALDHRDVSTLLLKAIRRFSEITKGDYGAAMKLIAKIVDRRAQNSQEHKILLPADAEEATKLALSKAKVPVGGADAGPSARKRRAQQVADDEPGPRRLRTPDREDAMYCEPSSPETPSRQLEDQLMSDADPDGNDSSASGQEMESRTQESLFGPDPPAPAEDADPSEHLEAALVSTIRQNLVPAASLPSPDTDSAEEPQHDAMDEDVSITEVRQRARANAAGARTISFTAAADDDWEDIAAHDLQQLFYLKAKAARAQGKQVVISFSLTQ</sequence>
<evidence type="ECO:0000256" key="1">
    <source>
        <dbReference type="SAM" id="MobiDB-lite"/>
    </source>
</evidence>
<feature type="region of interest" description="Disordered" evidence="1">
    <location>
        <begin position="189"/>
        <end position="209"/>
    </location>
</feature>
<proteinExistence type="predicted"/>
<dbReference type="EMBL" id="ML995822">
    <property type="protein sequence ID" value="KAF2770940.1"/>
    <property type="molecule type" value="Genomic_DNA"/>
</dbReference>
<dbReference type="OrthoDB" id="10534304at2759"/>
<gene>
    <name evidence="2" type="ORF">EJ03DRAFT_50930</name>
</gene>
<dbReference type="AlphaFoldDB" id="A0A6G1LE89"/>
<reference evidence="2" key="1">
    <citation type="journal article" date="2020" name="Stud. Mycol.">
        <title>101 Dothideomycetes genomes: a test case for predicting lifestyles and emergence of pathogens.</title>
        <authorList>
            <person name="Haridas S."/>
            <person name="Albert R."/>
            <person name="Binder M."/>
            <person name="Bloem J."/>
            <person name="Labutti K."/>
            <person name="Salamov A."/>
            <person name="Andreopoulos B."/>
            <person name="Baker S."/>
            <person name="Barry K."/>
            <person name="Bills G."/>
            <person name="Bluhm B."/>
            <person name="Cannon C."/>
            <person name="Castanera R."/>
            <person name="Culley D."/>
            <person name="Daum C."/>
            <person name="Ezra D."/>
            <person name="Gonzalez J."/>
            <person name="Henrissat B."/>
            <person name="Kuo A."/>
            <person name="Liang C."/>
            <person name="Lipzen A."/>
            <person name="Lutzoni F."/>
            <person name="Magnuson J."/>
            <person name="Mondo S."/>
            <person name="Nolan M."/>
            <person name="Ohm R."/>
            <person name="Pangilinan J."/>
            <person name="Park H.-J."/>
            <person name="Ramirez L."/>
            <person name="Alfaro M."/>
            <person name="Sun H."/>
            <person name="Tritt A."/>
            <person name="Yoshinaga Y."/>
            <person name="Zwiers L.-H."/>
            <person name="Turgeon B."/>
            <person name="Goodwin S."/>
            <person name="Spatafora J."/>
            <person name="Crous P."/>
            <person name="Grigoriev I."/>
        </authorList>
    </citation>
    <scope>NUCLEOTIDE SEQUENCE</scope>
    <source>
        <strain evidence="2">CBS 116005</strain>
    </source>
</reference>